<dbReference type="OrthoDB" id="190994at2759"/>
<dbReference type="InterPro" id="IPR036013">
    <property type="entry name" value="Band_7/SPFH_dom_sf"/>
</dbReference>
<dbReference type="Proteomes" id="UP001165085">
    <property type="component" value="Unassembled WGS sequence"/>
</dbReference>
<reference evidence="4" key="1">
    <citation type="journal article" date="2023" name="Commun. Biol.">
        <title>Genome analysis of Parmales, the sister group of diatoms, reveals the evolutionary specialization of diatoms from phago-mixotrophs to photoautotrophs.</title>
        <authorList>
            <person name="Ban H."/>
            <person name="Sato S."/>
            <person name="Yoshikawa S."/>
            <person name="Yamada K."/>
            <person name="Nakamura Y."/>
            <person name="Ichinomiya M."/>
            <person name="Sato N."/>
            <person name="Blanc-Mathieu R."/>
            <person name="Endo H."/>
            <person name="Kuwata A."/>
            <person name="Ogata H."/>
        </authorList>
    </citation>
    <scope>NUCLEOTIDE SEQUENCE [LARGE SCALE GENOMIC DNA]</scope>
    <source>
        <strain evidence="4">NIES 3701</strain>
    </source>
</reference>
<keyword evidence="4" id="KW-1185">Reference proteome</keyword>
<dbReference type="AlphaFoldDB" id="A0A9W7B3F3"/>
<dbReference type="SUPFAM" id="SSF117892">
    <property type="entry name" value="Band 7/SPFH domain"/>
    <property type="match status" value="1"/>
</dbReference>
<organism evidence="3 4">
    <name type="scientific">Triparma strigata</name>
    <dbReference type="NCBI Taxonomy" id="1606541"/>
    <lineage>
        <taxon>Eukaryota</taxon>
        <taxon>Sar</taxon>
        <taxon>Stramenopiles</taxon>
        <taxon>Ochrophyta</taxon>
        <taxon>Bolidophyceae</taxon>
        <taxon>Parmales</taxon>
        <taxon>Triparmaceae</taxon>
        <taxon>Triparma</taxon>
    </lineage>
</organism>
<keyword evidence="1" id="KW-1133">Transmembrane helix</keyword>
<evidence type="ECO:0000313" key="3">
    <source>
        <dbReference type="EMBL" id="GMH79778.1"/>
    </source>
</evidence>
<dbReference type="PANTHER" id="PTHR42911:SF2">
    <property type="entry name" value="PROHIBITIN FAMILY PROTEIN"/>
    <property type="match status" value="1"/>
</dbReference>
<dbReference type="Gene3D" id="3.30.479.30">
    <property type="entry name" value="Band 7 domain"/>
    <property type="match status" value="1"/>
</dbReference>
<accession>A0A9W7B3F3</accession>
<sequence length="313" mass="34994">MPASDEEHGRTICKVLMLCCLLVASCTILGVSFSVITPTEVGLYYNPNTKRLNRNKVWGSGRHLVCPGCDFKRYPSSYIPFVYSHQEGTVMGCWTSDKQELSIELFVQVKILPDKAADIYDKYQYNYFDPWSQKIQMALKQTTKDYNTESMFEERSVVTAAIKEEIESYLEDEGCEVASVHVGQITIPTQFEDAITTKVVTQQNAATVLMQRNVTVIEAETAIIDSQADADAAVIVGKANADASVIRERANAEALRKVQQAEAEGLKEIMDELDFSVSQTLQFKFNRAIKMLGVETTVGVGYDDQYLSVKDRA</sequence>
<name>A0A9W7B3F3_9STRA</name>
<evidence type="ECO:0000259" key="2">
    <source>
        <dbReference type="Pfam" id="PF01145"/>
    </source>
</evidence>
<dbReference type="PANTHER" id="PTHR42911">
    <property type="entry name" value="MODULATOR OF FTSH PROTEASE HFLC"/>
    <property type="match status" value="1"/>
</dbReference>
<evidence type="ECO:0000256" key="1">
    <source>
        <dbReference type="SAM" id="Phobius"/>
    </source>
</evidence>
<comment type="caution">
    <text evidence="3">The sequence shown here is derived from an EMBL/GenBank/DDBJ whole genome shotgun (WGS) entry which is preliminary data.</text>
</comment>
<proteinExistence type="predicted"/>
<keyword evidence="1" id="KW-0472">Membrane</keyword>
<feature type="domain" description="Band 7" evidence="2">
    <location>
        <begin position="35"/>
        <end position="220"/>
    </location>
</feature>
<feature type="transmembrane region" description="Helical" evidence="1">
    <location>
        <begin position="12"/>
        <end position="36"/>
    </location>
</feature>
<dbReference type="InterPro" id="IPR001107">
    <property type="entry name" value="Band_7"/>
</dbReference>
<dbReference type="Pfam" id="PF01145">
    <property type="entry name" value="Band_7"/>
    <property type="match status" value="1"/>
</dbReference>
<protein>
    <recommendedName>
        <fullName evidence="2">Band 7 domain-containing protein</fullName>
    </recommendedName>
</protein>
<dbReference type="EMBL" id="BRXY01000237">
    <property type="protein sequence ID" value="GMH79778.1"/>
    <property type="molecule type" value="Genomic_DNA"/>
</dbReference>
<evidence type="ECO:0000313" key="4">
    <source>
        <dbReference type="Proteomes" id="UP001165085"/>
    </source>
</evidence>
<gene>
    <name evidence="3" type="ORF">TrST_g5370</name>
</gene>
<keyword evidence="1" id="KW-0812">Transmembrane</keyword>